<dbReference type="OrthoDB" id="39175at2759"/>
<evidence type="ECO:0000256" key="1">
    <source>
        <dbReference type="ARBA" id="ARBA00022723"/>
    </source>
</evidence>
<keyword evidence="2" id="KW-0539">Nucleus</keyword>
<dbReference type="GO" id="GO:0003677">
    <property type="term" value="F:DNA binding"/>
    <property type="evidence" value="ECO:0007669"/>
    <property type="project" value="InterPro"/>
</dbReference>
<dbReference type="EMBL" id="LK052961">
    <property type="protein sequence ID" value="CDR49415.1"/>
    <property type="molecule type" value="Genomic_DNA"/>
</dbReference>
<dbReference type="PANTHER" id="PTHR46910:SF1">
    <property type="entry name" value="MISCELLANEOUS ZN(II)2CYS6 TRANSCRIPTION FACTOR (EUROFUNG)-RELATED"/>
    <property type="match status" value="1"/>
</dbReference>
<dbReference type="Pfam" id="PF04082">
    <property type="entry name" value="Fungal_trans"/>
    <property type="match status" value="1"/>
</dbReference>
<dbReference type="PANTHER" id="PTHR46910">
    <property type="entry name" value="TRANSCRIPTION FACTOR PDR1"/>
    <property type="match status" value="1"/>
</dbReference>
<dbReference type="InterPro" id="IPR001138">
    <property type="entry name" value="Zn2Cys6_DnaBD"/>
</dbReference>
<gene>
    <name evidence="5" type="ORF">RHTO0S_26e01266g</name>
</gene>
<evidence type="ECO:0000256" key="2">
    <source>
        <dbReference type="ARBA" id="ARBA00023242"/>
    </source>
</evidence>
<dbReference type="AlphaFoldDB" id="A0A061BQS8"/>
<dbReference type="InterPro" id="IPR007219">
    <property type="entry name" value="XnlR_reg_dom"/>
</dbReference>
<name>A0A061BQS8_RHOTO</name>
<accession>A0A061BQS8</accession>
<dbReference type="Gene3D" id="4.10.240.10">
    <property type="entry name" value="Zn(2)-C6 fungal-type DNA-binding domain"/>
    <property type="match status" value="1"/>
</dbReference>
<dbReference type="PROSITE" id="PS00463">
    <property type="entry name" value="ZN2_CY6_FUNGAL_1"/>
    <property type="match status" value="1"/>
</dbReference>
<evidence type="ECO:0000256" key="3">
    <source>
        <dbReference type="SAM" id="MobiDB-lite"/>
    </source>
</evidence>
<dbReference type="SMART" id="SM00066">
    <property type="entry name" value="GAL4"/>
    <property type="match status" value="1"/>
</dbReference>
<dbReference type="InterPro" id="IPR036864">
    <property type="entry name" value="Zn2-C6_fun-type_DNA-bd_sf"/>
</dbReference>
<evidence type="ECO:0000313" key="5">
    <source>
        <dbReference type="EMBL" id="CDR49415.1"/>
    </source>
</evidence>
<dbReference type="CDD" id="cd12148">
    <property type="entry name" value="fungal_TF_MHR"/>
    <property type="match status" value="1"/>
</dbReference>
<feature type="region of interest" description="Disordered" evidence="3">
    <location>
        <begin position="795"/>
        <end position="833"/>
    </location>
</feature>
<reference evidence="5" key="1">
    <citation type="journal article" date="2014" name="Genome Announc.">
        <title>Draft genome sequence of Rhodosporidium toruloides CECT1137, an oleaginous yeast of biotechnological interest.</title>
        <authorList>
            <person name="Morin N."/>
            <person name="Calcas X."/>
            <person name="Devillers H."/>
            <person name="Durrens P."/>
            <person name="Sherman D.J."/>
            <person name="Nicaud J.-M."/>
            <person name="Neuveglise C."/>
        </authorList>
    </citation>
    <scope>NUCLEOTIDE SEQUENCE</scope>
    <source>
        <strain evidence="5">CECT1137</strain>
    </source>
</reference>
<feature type="region of interest" description="Disordered" evidence="3">
    <location>
        <begin position="106"/>
        <end position="136"/>
    </location>
</feature>
<dbReference type="Pfam" id="PF00172">
    <property type="entry name" value="Zn_clus"/>
    <property type="match status" value="1"/>
</dbReference>
<dbReference type="SUPFAM" id="SSF57701">
    <property type="entry name" value="Zn2/Cys6 DNA-binding domain"/>
    <property type="match status" value="1"/>
</dbReference>
<dbReference type="CDD" id="cd00067">
    <property type="entry name" value="GAL4"/>
    <property type="match status" value="1"/>
</dbReference>
<feature type="domain" description="Zn(2)-C6 fungal-type" evidence="4">
    <location>
        <begin position="18"/>
        <end position="55"/>
    </location>
</feature>
<dbReference type="InterPro" id="IPR050987">
    <property type="entry name" value="AtrR-like"/>
</dbReference>
<feature type="compositionally biased region" description="Low complexity" evidence="3">
    <location>
        <begin position="806"/>
        <end position="816"/>
    </location>
</feature>
<dbReference type="GO" id="GO:0000981">
    <property type="term" value="F:DNA-binding transcription factor activity, RNA polymerase II-specific"/>
    <property type="evidence" value="ECO:0007669"/>
    <property type="project" value="InterPro"/>
</dbReference>
<keyword evidence="1" id="KW-0479">Metal-binding</keyword>
<evidence type="ECO:0000259" key="4">
    <source>
        <dbReference type="PROSITE" id="PS50048"/>
    </source>
</evidence>
<proteinExistence type="predicted"/>
<dbReference type="GO" id="GO:0006351">
    <property type="term" value="P:DNA-templated transcription"/>
    <property type="evidence" value="ECO:0007669"/>
    <property type="project" value="InterPro"/>
</dbReference>
<dbReference type="GO" id="GO:0008270">
    <property type="term" value="F:zinc ion binding"/>
    <property type="evidence" value="ECO:0007669"/>
    <property type="project" value="InterPro"/>
</dbReference>
<organism evidence="5">
    <name type="scientific">Rhodotorula toruloides</name>
    <name type="common">Yeast</name>
    <name type="synonym">Rhodosporidium toruloides</name>
    <dbReference type="NCBI Taxonomy" id="5286"/>
    <lineage>
        <taxon>Eukaryota</taxon>
        <taxon>Fungi</taxon>
        <taxon>Dikarya</taxon>
        <taxon>Basidiomycota</taxon>
        <taxon>Pucciniomycotina</taxon>
        <taxon>Microbotryomycetes</taxon>
        <taxon>Sporidiobolales</taxon>
        <taxon>Sporidiobolaceae</taxon>
        <taxon>Rhodotorula</taxon>
    </lineage>
</organism>
<dbReference type="SMART" id="SM00906">
    <property type="entry name" value="Fungal_trans"/>
    <property type="match status" value="1"/>
</dbReference>
<protein>
    <submittedName>
        <fullName evidence="5">RHTO0S26e01266g1_1</fullName>
    </submittedName>
</protein>
<dbReference type="PROSITE" id="PS50048">
    <property type="entry name" value="ZN2_CY6_FUNGAL_2"/>
    <property type="match status" value="1"/>
</dbReference>
<sequence>MESDGDGQPQKKRRVTRACDQCRRKRIKCDSYPRAAIDSPCVICTEAGQADQCTYSRPAKKRGPQAGRARTLEEKCAVFERLMGYLLAAVPNLEAHVSHFIAQAQGGATSPSSSTPGDDSPAASTSSSVSSAALAAQNQQRYTSSRIAELLDSVLPPPISAREAAKQGKRESSSAAKDEDLAPSLASIKYPSPAASLPLPPVAGFPYPPAFPQPPELPDPFSYAAHAGPSNFPLALQTLADAAVPEAAAASAFAGGGGKGKGREVLAMDDPVLPDGVARSALLELYFNQVVQPVLPMLDKSRFLRWSAHLPASQPSTSSASLIPPSLYYAVFALASSYISPSSPFASSLPPSAPESYACAARTHLVRDVFLDGSGGLSVENLQSAAILALVDWGAGQLDRAWMMSALALSLALSQSLHLSTALAPDPSSYKLKTFHSILIIHVLLSLRLGRPPLTVLEDYDVPIPPVDDEAINWDLWRSDKSAAELRAEWGDADSASDGADGGPVTAVRNNSLVTFARLASLCAIALNVLRWNVCPRRGNGQGLPAGEAERAELVASLGAWEEQLEMDLRLGDARGGVELVRERARWIVEMHLVAAALHLKLRPHPSFASVAVDPIPRSLGLLNHVLGRYRSTFTLYRSIPSIDIVLHLFSETLFDQSDYAPHHHDTVLRAYAELAKVFPVAQKSWVELAAKVDGHKRELGLLRGVHPTTSIQPPPPALPAPAPIAEPFQAFLSYSNDLGPSANPSTILDFGSWDQSDLLVSLGLVGPAAGSKGTWTPLEGWGGPEGGLPVPMPIEGAVGYGEHSQQPGQGLAPQPATLPPPPAKQAATSSSFPMVVSPASTAHPGNSTAYGETSFAGLPYNMPSPAGGQADPSASTFPYQAFAAANTPSSSDSGGPATDLLTRWVDRGSLGFGGAFEVAGEGGAG</sequence>